<dbReference type="AlphaFoldDB" id="A0A024LQF0"/>
<reference evidence="1" key="2">
    <citation type="submission" date="2014-05" db="EMBL/GenBank/DDBJ databases">
        <title>Genome sequencing of Bartonella spp. isolated from human blood.</title>
        <authorList>
            <person name="Raoult D."/>
        </authorList>
    </citation>
    <scope>NUCLEOTIDE SEQUENCE</scope>
    <source>
        <strain evidence="1">MVT06</strain>
    </source>
</reference>
<gene>
    <name evidence="1" type="ORF">BN1046_00332</name>
</gene>
<protein>
    <submittedName>
        <fullName evidence="1">Uncharacterized protein</fullName>
    </submittedName>
</protein>
<organism evidence="1">
    <name type="scientific">Bartonella schoenbuchensis</name>
    <dbReference type="NCBI Taxonomy" id="165694"/>
    <lineage>
        <taxon>Bacteria</taxon>
        <taxon>Pseudomonadati</taxon>
        <taxon>Pseudomonadota</taxon>
        <taxon>Alphaproteobacteria</taxon>
        <taxon>Hyphomicrobiales</taxon>
        <taxon>Bartonellaceae</taxon>
        <taxon>Bartonella</taxon>
    </lineage>
</organism>
<name>A0A024LQF0_9HYPH</name>
<sequence>MTASHFNKSFQARQAGRFADRGDVDEGLIGGVQGA</sequence>
<accession>A0A024LQF0</accession>
<reference evidence="1" key="1">
    <citation type="submission" date="2013-11" db="EMBL/GenBank/DDBJ databases">
        <authorList>
            <person name="GENOMES U."/>
        </authorList>
    </citation>
    <scope>NUCLEOTIDE SEQUENCE</scope>
    <source>
        <strain evidence="1">MVT06</strain>
    </source>
</reference>
<proteinExistence type="predicted"/>
<evidence type="ECO:0000313" key="1">
    <source>
        <dbReference type="EMBL" id="CDP79438.1"/>
    </source>
</evidence>
<dbReference type="EMBL" id="HG977194">
    <property type="protein sequence ID" value="CDP79438.1"/>
    <property type="molecule type" value="Genomic_DNA"/>
</dbReference>